<comment type="caution">
    <text evidence="18">The sequence shown here is derived from an EMBL/GenBank/DDBJ whole genome shotgun (WGS) entry which is preliminary data.</text>
</comment>
<keyword evidence="12 17" id="KW-0443">Lipid metabolism</keyword>
<evidence type="ECO:0000256" key="17">
    <source>
        <dbReference type="RuleBase" id="RU366027"/>
    </source>
</evidence>
<keyword evidence="5" id="KW-1134">Transmembrane beta strand</keyword>
<evidence type="ECO:0000256" key="1">
    <source>
        <dbReference type="ARBA" id="ARBA00000111"/>
    </source>
</evidence>
<dbReference type="EC" id="3.1.1.32" evidence="17"/>
<dbReference type="EMBL" id="VPFL01000006">
    <property type="protein sequence ID" value="TXF12402.1"/>
    <property type="molecule type" value="Genomic_DNA"/>
</dbReference>
<dbReference type="Proteomes" id="UP000321201">
    <property type="component" value="Unassembled WGS sequence"/>
</dbReference>
<comment type="similarity">
    <text evidence="3 17">Belongs to the phospholipase A1 family.</text>
</comment>
<dbReference type="GO" id="GO:0009279">
    <property type="term" value="C:cell outer membrane"/>
    <property type="evidence" value="ECO:0007669"/>
    <property type="project" value="UniProtKB-SubCell"/>
</dbReference>
<dbReference type="GO" id="GO:0016042">
    <property type="term" value="P:lipid catabolic process"/>
    <property type="evidence" value="ECO:0007669"/>
    <property type="project" value="UniProtKB-KW"/>
</dbReference>
<feature type="chain" id="PRO_5022992089" description="Phospholipase A1" evidence="17">
    <location>
        <begin position="23"/>
        <end position="395"/>
    </location>
</feature>
<dbReference type="OrthoDB" id="188433at2"/>
<sequence length="395" mass="43629">MSRCSSTMAAAVLLYAAGVASADVLVIAPAEPVVAGTTMTLELYFKNESNTPRTVTVPKVISARLSAGSSSSPMELKAQEARDVPAVQLAPKSFVRVAYTGTLPPSLDGMVTLALDGLTANRILLAVRPAPEPAPVTKGVTGEIRQAEPSPPQPAPFALISPYEPMYFIYGTRGNENAKFQLSFKYRFVRPDKALARVLPGIEDLYLGYTQTSLWDLEQASKPFRDTSYKPRLFYFRESLWRSTDDRLRLGLEAGYGHESNGRDGADSRSIDILYAKPIFTLGNRLDYHLIAAPMVWAYLDKHENADIDAFRGHFDLYLGLQKADSWQLSTNLRLGSDGGRGSMQVDLSYPLTPIGLGNIDGYLLAQYFNGYGESLLDYNRKLRSQFRFGVMLLR</sequence>
<feature type="binding site" description="in dimeric form" evidence="16">
    <location>
        <position position="221"/>
    </location>
    <ligand>
        <name>Ca(2+)</name>
        <dbReference type="ChEBI" id="CHEBI:29108"/>
        <label>1</label>
    </ligand>
</feature>
<dbReference type="Pfam" id="PF02253">
    <property type="entry name" value="PLA1"/>
    <property type="match status" value="1"/>
</dbReference>
<protein>
    <recommendedName>
        <fullName evidence="17">Phospholipase A1</fullName>
        <ecNumber evidence="17">3.1.1.32</ecNumber>
        <ecNumber evidence="17">3.1.1.4</ecNumber>
    </recommendedName>
    <alternativeName>
        <fullName evidence="17">Phosphatidylcholine 1-acylhydrolase</fullName>
    </alternativeName>
</protein>
<dbReference type="PRINTS" id="PR01486">
    <property type="entry name" value="PHPHLIPASEA1"/>
</dbReference>
<evidence type="ECO:0000256" key="9">
    <source>
        <dbReference type="ARBA" id="ARBA00022801"/>
    </source>
</evidence>
<evidence type="ECO:0000256" key="14">
    <source>
        <dbReference type="ARBA" id="ARBA00023237"/>
    </source>
</evidence>
<organism evidence="18 19">
    <name type="scientific">Pelomicrobium methylotrophicum</name>
    <dbReference type="NCBI Taxonomy" id="2602750"/>
    <lineage>
        <taxon>Bacteria</taxon>
        <taxon>Pseudomonadati</taxon>
        <taxon>Pseudomonadota</taxon>
        <taxon>Hydrogenophilia</taxon>
        <taxon>Hydrogenophilia incertae sedis</taxon>
        <taxon>Pelomicrobium</taxon>
    </lineage>
</organism>
<evidence type="ECO:0000256" key="2">
    <source>
        <dbReference type="ARBA" id="ARBA00001604"/>
    </source>
</evidence>
<evidence type="ECO:0000256" key="15">
    <source>
        <dbReference type="PIRSR" id="PIRSR603187-1"/>
    </source>
</evidence>
<dbReference type="Gene3D" id="2.40.230.10">
    <property type="entry name" value="Phospholipase A1"/>
    <property type="match status" value="1"/>
</dbReference>
<keyword evidence="10 16" id="KW-0106">Calcium</keyword>
<reference evidence="18 19" key="1">
    <citation type="submission" date="2019-08" db="EMBL/GenBank/DDBJ databases">
        <title>Pelomicrobium methylotrophicum gen. nov., sp. nov. a moderately thermophilic, facultatively anaerobic, lithoautotrophic and methylotrophic bacterium isolated from a terrestrial mud volcano.</title>
        <authorList>
            <person name="Slobodkina G.B."/>
            <person name="Merkel A.Y."/>
            <person name="Slobodkin A.I."/>
        </authorList>
    </citation>
    <scope>NUCLEOTIDE SEQUENCE [LARGE SCALE GENOMIC DNA]</scope>
    <source>
        <strain evidence="18 19">SM250</strain>
    </source>
</reference>
<evidence type="ECO:0000256" key="10">
    <source>
        <dbReference type="ARBA" id="ARBA00022837"/>
    </source>
</evidence>
<dbReference type="RefSeq" id="WP_147799270.1">
    <property type="nucleotide sequence ID" value="NZ_VPFL01000006.1"/>
</dbReference>
<feature type="binding site" description="in dimeric form" evidence="16">
    <location>
        <position position="268"/>
    </location>
    <ligand>
        <name>Ca(2+)</name>
        <dbReference type="ChEBI" id="CHEBI:29108"/>
        <label>1</label>
    </ligand>
</feature>
<feature type="binding site" description="in dimeric form" evidence="16">
    <location>
        <position position="263"/>
    </location>
    <ligand>
        <name>Ca(2+)</name>
        <dbReference type="ChEBI" id="CHEBI:29108"/>
        <label>1</label>
    </ligand>
</feature>
<keyword evidence="7 16" id="KW-0479">Metal-binding</keyword>
<evidence type="ECO:0000313" key="19">
    <source>
        <dbReference type="Proteomes" id="UP000321201"/>
    </source>
</evidence>
<comment type="function">
    <text evidence="17">Hydrolysis of phosphatidylcholine with phospholipase A2 (EC 3.1.1.4) and phospholipase A1 (EC 3.1.1.32) activities.</text>
</comment>
<keyword evidence="9 17" id="KW-0378">Hydrolase</keyword>
<evidence type="ECO:0000256" key="6">
    <source>
        <dbReference type="ARBA" id="ARBA00022692"/>
    </source>
</evidence>
<keyword evidence="6" id="KW-0812">Transmembrane</keyword>
<evidence type="ECO:0000256" key="4">
    <source>
        <dbReference type="ARBA" id="ARBA00011702"/>
    </source>
</evidence>
<comment type="subunit">
    <text evidence="4 17">Homodimer; dimerization is reversible, and the dimeric form is the active one.</text>
</comment>
<dbReference type="InterPro" id="IPR036541">
    <property type="entry name" value="PLipase_A1_sf"/>
</dbReference>
<evidence type="ECO:0000256" key="12">
    <source>
        <dbReference type="ARBA" id="ARBA00023098"/>
    </source>
</evidence>
<evidence type="ECO:0000256" key="7">
    <source>
        <dbReference type="ARBA" id="ARBA00022723"/>
    </source>
</evidence>
<evidence type="ECO:0000256" key="5">
    <source>
        <dbReference type="ARBA" id="ARBA00022452"/>
    </source>
</evidence>
<comment type="subcellular location">
    <subcellularLocation>
        <location evidence="17">Cell outer membrane</location>
        <topology evidence="17">Multi-pass membrane protein</topology>
    </subcellularLocation>
    <text evidence="17">One of the very few enzymes located there.</text>
</comment>
<dbReference type="PANTHER" id="PTHR40457:SF1">
    <property type="entry name" value="PHOSPHOLIPASE A1"/>
    <property type="match status" value="1"/>
</dbReference>
<dbReference type="InParanoid" id="A0A5C7EW48"/>
<comment type="catalytic activity">
    <reaction evidence="2 17">
        <text>a 1,2-diacyl-sn-glycero-3-phosphocholine + H2O = a 1-acyl-sn-glycero-3-phosphocholine + a fatty acid + H(+)</text>
        <dbReference type="Rhea" id="RHEA:15801"/>
        <dbReference type="ChEBI" id="CHEBI:15377"/>
        <dbReference type="ChEBI" id="CHEBI:15378"/>
        <dbReference type="ChEBI" id="CHEBI:28868"/>
        <dbReference type="ChEBI" id="CHEBI:57643"/>
        <dbReference type="ChEBI" id="CHEBI:58168"/>
        <dbReference type="EC" id="3.1.1.4"/>
    </reaction>
</comment>
<keyword evidence="8 17" id="KW-0732">Signal</keyword>
<gene>
    <name evidence="18" type="ORF">FR698_05955</name>
</gene>
<feature type="active site" description="Proton acceptor" evidence="15">
    <location>
        <position position="258"/>
    </location>
</feature>
<dbReference type="GO" id="GO:0046872">
    <property type="term" value="F:metal ion binding"/>
    <property type="evidence" value="ECO:0007669"/>
    <property type="project" value="UniProtKB-KW"/>
</dbReference>
<keyword evidence="11 17" id="KW-0442">Lipid degradation</keyword>
<dbReference type="SUPFAM" id="SSF56931">
    <property type="entry name" value="Outer membrane phospholipase A (OMPLA)"/>
    <property type="match status" value="1"/>
</dbReference>
<evidence type="ECO:0000256" key="3">
    <source>
        <dbReference type="ARBA" id="ARBA00010525"/>
    </source>
</evidence>
<keyword evidence="19" id="KW-1185">Reference proteome</keyword>
<evidence type="ECO:0000256" key="13">
    <source>
        <dbReference type="ARBA" id="ARBA00023136"/>
    </source>
</evidence>
<dbReference type="GO" id="GO:0008970">
    <property type="term" value="F:phospholipase A1 activity"/>
    <property type="evidence" value="ECO:0007669"/>
    <property type="project" value="UniProtKB-EC"/>
</dbReference>
<dbReference type="EC" id="3.1.1.4" evidence="17"/>
<comment type="catalytic activity">
    <reaction evidence="1 17">
        <text>a 1,2-diacyl-sn-glycero-3-phosphocholine + H2O = a 2-acyl-sn-glycero-3-phosphocholine + a fatty acid + H(+)</text>
        <dbReference type="Rhea" id="RHEA:18689"/>
        <dbReference type="ChEBI" id="CHEBI:15377"/>
        <dbReference type="ChEBI" id="CHEBI:15378"/>
        <dbReference type="ChEBI" id="CHEBI:28868"/>
        <dbReference type="ChEBI" id="CHEBI:57643"/>
        <dbReference type="ChEBI" id="CHEBI:57875"/>
        <dbReference type="EC" id="3.1.1.32"/>
    </reaction>
</comment>
<name>A0A5C7EW48_9PROT</name>
<keyword evidence="13" id="KW-0472">Membrane</keyword>
<feature type="signal peptide" evidence="17">
    <location>
        <begin position="1"/>
        <end position="22"/>
    </location>
</feature>
<dbReference type="PANTHER" id="PTHR40457">
    <property type="entry name" value="PHOSPHOLIPASE A1"/>
    <property type="match status" value="1"/>
</dbReference>
<proteinExistence type="inferred from homology"/>
<dbReference type="FunCoup" id="A0A5C7EW48">
    <property type="interactions" value="63"/>
</dbReference>
<evidence type="ECO:0000256" key="8">
    <source>
        <dbReference type="ARBA" id="ARBA00022729"/>
    </source>
</evidence>
<accession>A0A5C7EW48</accession>
<dbReference type="AlphaFoldDB" id="A0A5C7EW48"/>
<evidence type="ECO:0000256" key="11">
    <source>
        <dbReference type="ARBA" id="ARBA00022963"/>
    </source>
</evidence>
<dbReference type="InterPro" id="IPR003187">
    <property type="entry name" value="PLipase_A1"/>
</dbReference>
<comment type="cofactor">
    <cofactor evidence="17">
        <name>Ca(2+)</name>
        <dbReference type="ChEBI" id="CHEBI:29108"/>
    </cofactor>
    <text evidence="17">Binds 1 Ca(2+) ion per monomer. In the dimeric form the Ca(2+) is bound by different amino acids with binding of each Ca(2+) shared with ligands coming from each monomer. The Ca(2+) ion may have a role in catalysis.</text>
</comment>
<dbReference type="GO" id="GO:0004623">
    <property type="term" value="F:phospholipase A2 activity"/>
    <property type="evidence" value="ECO:0007669"/>
    <property type="project" value="UniProtKB-EC"/>
</dbReference>
<evidence type="ECO:0000256" key="16">
    <source>
        <dbReference type="PIRSR" id="PIRSR603187-2"/>
    </source>
</evidence>
<keyword evidence="14 17" id="KW-0998">Cell outer membrane</keyword>
<feature type="active site" description="Nucleophile" evidence="15">
    <location>
        <position position="260"/>
    </location>
</feature>
<evidence type="ECO:0000313" key="18">
    <source>
        <dbReference type="EMBL" id="TXF12402.1"/>
    </source>
</evidence>